<dbReference type="GO" id="GO:0046872">
    <property type="term" value="F:metal ion binding"/>
    <property type="evidence" value="ECO:0007669"/>
    <property type="project" value="UniProtKB-KW"/>
</dbReference>
<dbReference type="InterPro" id="IPR004843">
    <property type="entry name" value="Calcineurin-like_PHP"/>
</dbReference>
<evidence type="ECO:0000256" key="2">
    <source>
        <dbReference type="ARBA" id="ARBA00022723"/>
    </source>
</evidence>
<feature type="transmembrane region" description="Helical" evidence="6">
    <location>
        <begin position="69"/>
        <end position="93"/>
    </location>
</feature>
<dbReference type="PANTHER" id="PTHR31302:SF31">
    <property type="entry name" value="PHOSPHODIESTERASE YAEI"/>
    <property type="match status" value="1"/>
</dbReference>
<dbReference type="GO" id="GO:0008758">
    <property type="term" value="F:UDP-2,3-diacylglucosamine hydrolase activity"/>
    <property type="evidence" value="ECO:0007669"/>
    <property type="project" value="TreeGrafter"/>
</dbReference>
<feature type="transmembrane region" description="Helical" evidence="6">
    <location>
        <begin position="38"/>
        <end position="57"/>
    </location>
</feature>
<evidence type="ECO:0000256" key="6">
    <source>
        <dbReference type="SAM" id="Phobius"/>
    </source>
</evidence>
<dbReference type="SUPFAM" id="SSF56300">
    <property type="entry name" value="Metallo-dependent phosphatases"/>
    <property type="match status" value="1"/>
</dbReference>
<evidence type="ECO:0000256" key="5">
    <source>
        <dbReference type="SAM" id="MobiDB-lite"/>
    </source>
</evidence>
<gene>
    <name evidence="8" type="ORF">Pro02_02250</name>
</gene>
<feature type="transmembrane region" description="Helical" evidence="6">
    <location>
        <begin position="6"/>
        <end position="26"/>
    </location>
</feature>
<protein>
    <recommendedName>
        <fullName evidence="7">Calcineurin-like phosphoesterase domain-containing protein</fullName>
    </recommendedName>
</protein>
<keyword evidence="6" id="KW-0472">Membrane</keyword>
<feature type="domain" description="Calcineurin-like phosphoesterase" evidence="7">
    <location>
        <begin position="226"/>
        <end position="394"/>
    </location>
</feature>
<feature type="compositionally biased region" description="Low complexity" evidence="5">
    <location>
        <begin position="116"/>
        <end position="134"/>
    </location>
</feature>
<keyword evidence="2" id="KW-0479">Metal-binding</keyword>
<dbReference type="AlphaFoldDB" id="A0A8J3RU12"/>
<keyword evidence="6" id="KW-0812">Transmembrane</keyword>
<dbReference type="EMBL" id="BOOI01000001">
    <property type="protein sequence ID" value="GIH81817.1"/>
    <property type="molecule type" value="Genomic_DNA"/>
</dbReference>
<dbReference type="GO" id="GO:0009245">
    <property type="term" value="P:lipid A biosynthetic process"/>
    <property type="evidence" value="ECO:0007669"/>
    <property type="project" value="TreeGrafter"/>
</dbReference>
<evidence type="ECO:0000256" key="3">
    <source>
        <dbReference type="ARBA" id="ARBA00022801"/>
    </source>
</evidence>
<dbReference type="PANTHER" id="PTHR31302">
    <property type="entry name" value="TRANSMEMBRANE PROTEIN WITH METALLOPHOSPHOESTERASE DOMAIN-RELATED"/>
    <property type="match status" value="1"/>
</dbReference>
<dbReference type="InterPro" id="IPR051158">
    <property type="entry name" value="Metallophosphoesterase_sf"/>
</dbReference>
<comment type="caution">
    <text evidence="8">The sequence shown here is derived from an EMBL/GenBank/DDBJ whole genome shotgun (WGS) entry which is preliminary data.</text>
</comment>
<feature type="region of interest" description="Disordered" evidence="5">
    <location>
        <begin position="116"/>
        <end position="169"/>
    </location>
</feature>
<proteinExistence type="inferred from homology"/>
<dbReference type="Pfam" id="PF00149">
    <property type="entry name" value="Metallophos"/>
    <property type="match status" value="1"/>
</dbReference>
<sequence length="450" mass="47618">MAVVGFVAMVFSVVALVHYYLWRRLVRATTIPGRTRRVLTWVLVGMGLLVPVTLIGSRTDWGHFLAWPGFFWLAVMFYLFVFLVILEIPRALALLAVRRSERRAVTGPAAQRSGARVAAPVTAASAGTGTQAGSEAEDGNGEGNGDRQRNLAQDAGQDSPRPGAGARDGAPTAIGRRLFIARTAAAVAGAGALVTVGSGIRTALGDPVIERVGVTLPRLDPRLSGLRFAVVSDIHLGPLTGIRHTERIVRMINELEADVVAVVGDLVDGTVAELGSMARPLADLESRYGAYFVTGNHEYYTANGPGEWIEELRGLGIRPLQNERVEIGHAGAVLDLAGVNDIAGGTVDAGPDFERALGGRDRSRSTVLLAHQPIQARDAAGYGVDLQLSGHTHGGQMVPFNLVVPVQQPVVAGLGEVDGTRVYVTRGAGFWGPPVRVGAPPEITLLELRA</sequence>
<name>A0A8J3RU12_PLARO</name>
<keyword evidence="9" id="KW-1185">Reference proteome</keyword>
<reference evidence="8" key="1">
    <citation type="submission" date="2021-01" db="EMBL/GenBank/DDBJ databases">
        <title>Whole genome shotgun sequence of Planobispora rosea NBRC 15558.</title>
        <authorList>
            <person name="Komaki H."/>
            <person name="Tamura T."/>
        </authorList>
    </citation>
    <scope>NUCLEOTIDE SEQUENCE</scope>
    <source>
        <strain evidence="8">NBRC 15558</strain>
    </source>
</reference>
<evidence type="ECO:0000256" key="4">
    <source>
        <dbReference type="ARBA" id="ARBA00061089"/>
    </source>
</evidence>
<accession>A0A8J3RU12</accession>
<keyword evidence="6" id="KW-1133">Transmembrane helix</keyword>
<dbReference type="GO" id="GO:0016020">
    <property type="term" value="C:membrane"/>
    <property type="evidence" value="ECO:0007669"/>
    <property type="project" value="GOC"/>
</dbReference>
<dbReference type="FunFam" id="3.60.21.10:FF:000028">
    <property type="entry name" value="Putative metallophosphoesterase"/>
    <property type="match status" value="1"/>
</dbReference>
<dbReference type="InterPro" id="IPR029052">
    <property type="entry name" value="Metallo-depent_PP-like"/>
</dbReference>
<organism evidence="8 9">
    <name type="scientific">Planobispora rosea</name>
    <dbReference type="NCBI Taxonomy" id="35762"/>
    <lineage>
        <taxon>Bacteria</taxon>
        <taxon>Bacillati</taxon>
        <taxon>Actinomycetota</taxon>
        <taxon>Actinomycetes</taxon>
        <taxon>Streptosporangiales</taxon>
        <taxon>Streptosporangiaceae</taxon>
        <taxon>Planobispora</taxon>
    </lineage>
</organism>
<evidence type="ECO:0000313" key="8">
    <source>
        <dbReference type="EMBL" id="GIH81817.1"/>
    </source>
</evidence>
<dbReference type="Gene3D" id="3.60.21.10">
    <property type="match status" value="1"/>
</dbReference>
<dbReference type="CDD" id="cd07385">
    <property type="entry name" value="MPP_YkuE_C"/>
    <property type="match status" value="1"/>
</dbReference>
<keyword evidence="3" id="KW-0378">Hydrolase</keyword>
<evidence type="ECO:0000256" key="1">
    <source>
        <dbReference type="ARBA" id="ARBA00001968"/>
    </source>
</evidence>
<evidence type="ECO:0000313" key="9">
    <source>
        <dbReference type="Proteomes" id="UP000655044"/>
    </source>
</evidence>
<evidence type="ECO:0000259" key="7">
    <source>
        <dbReference type="Pfam" id="PF00149"/>
    </source>
</evidence>
<comment type="cofactor">
    <cofactor evidence="1">
        <name>a divalent metal cation</name>
        <dbReference type="ChEBI" id="CHEBI:60240"/>
    </cofactor>
</comment>
<dbReference type="Proteomes" id="UP000655044">
    <property type="component" value="Unassembled WGS sequence"/>
</dbReference>
<comment type="similarity">
    <text evidence="4">Belongs to the metallophosphoesterase superfamily.</text>
</comment>